<dbReference type="EMBL" id="CM047741">
    <property type="protein sequence ID" value="KAJ0039248.1"/>
    <property type="molecule type" value="Genomic_DNA"/>
</dbReference>
<gene>
    <name evidence="1" type="ORF">Pint_23067</name>
</gene>
<keyword evidence="2" id="KW-1185">Reference proteome</keyword>
<evidence type="ECO:0000313" key="1">
    <source>
        <dbReference type="EMBL" id="KAJ0039248.1"/>
    </source>
</evidence>
<accession>A0ACC0YQ41</accession>
<sequence length="227" mass="25358">MKEYRSHVILVPYPSQGHINPLLQFAKRLVSKGVKATLATTQYTVKSICAPQVQVEPISDGFDEGGFAQAKNEDFFLKSFATNGSKTLSQLIKKYENSTTPVTCIVYDSFLPWALDVAKQHGLYGAAFFTNSATVCAIFCRIHHGLLTLPVKPEDTPLSIPGLPPFNFSDLPTFVRFPESYPAYLTMKLSQFSNLEKADWILCNTFEELECQLVTGEAHNKADILRR</sequence>
<proteinExistence type="predicted"/>
<protein>
    <submittedName>
        <fullName evidence="1">Uncharacterized protein</fullName>
    </submittedName>
</protein>
<evidence type="ECO:0000313" key="2">
    <source>
        <dbReference type="Proteomes" id="UP001163603"/>
    </source>
</evidence>
<reference evidence="2" key="1">
    <citation type="journal article" date="2023" name="G3 (Bethesda)">
        <title>Genome assembly and association tests identify interacting loci associated with vigor, precocity, and sex in interspecific pistachio rootstocks.</title>
        <authorList>
            <person name="Palmer W."/>
            <person name="Jacygrad E."/>
            <person name="Sagayaradj S."/>
            <person name="Cavanaugh K."/>
            <person name="Han R."/>
            <person name="Bertier L."/>
            <person name="Beede B."/>
            <person name="Kafkas S."/>
            <person name="Golino D."/>
            <person name="Preece J."/>
            <person name="Michelmore R."/>
        </authorList>
    </citation>
    <scope>NUCLEOTIDE SEQUENCE [LARGE SCALE GENOMIC DNA]</scope>
</reference>
<name>A0ACC0YQ41_9ROSI</name>
<dbReference type="Proteomes" id="UP001163603">
    <property type="component" value="Chromosome 6"/>
</dbReference>
<organism evidence="1 2">
    <name type="scientific">Pistacia integerrima</name>
    <dbReference type="NCBI Taxonomy" id="434235"/>
    <lineage>
        <taxon>Eukaryota</taxon>
        <taxon>Viridiplantae</taxon>
        <taxon>Streptophyta</taxon>
        <taxon>Embryophyta</taxon>
        <taxon>Tracheophyta</taxon>
        <taxon>Spermatophyta</taxon>
        <taxon>Magnoliopsida</taxon>
        <taxon>eudicotyledons</taxon>
        <taxon>Gunneridae</taxon>
        <taxon>Pentapetalae</taxon>
        <taxon>rosids</taxon>
        <taxon>malvids</taxon>
        <taxon>Sapindales</taxon>
        <taxon>Anacardiaceae</taxon>
        <taxon>Pistacia</taxon>
    </lineage>
</organism>
<comment type="caution">
    <text evidence="1">The sequence shown here is derived from an EMBL/GenBank/DDBJ whole genome shotgun (WGS) entry which is preliminary data.</text>
</comment>